<name>A0A7R9KXT2_9ACAR</name>
<organism evidence="10">
    <name type="scientific">Medioppia subpectinata</name>
    <dbReference type="NCBI Taxonomy" id="1979941"/>
    <lineage>
        <taxon>Eukaryota</taxon>
        <taxon>Metazoa</taxon>
        <taxon>Ecdysozoa</taxon>
        <taxon>Arthropoda</taxon>
        <taxon>Chelicerata</taxon>
        <taxon>Arachnida</taxon>
        <taxon>Acari</taxon>
        <taxon>Acariformes</taxon>
        <taxon>Sarcoptiformes</taxon>
        <taxon>Oribatida</taxon>
        <taxon>Brachypylina</taxon>
        <taxon>Oppioidea</taxon>
        <taxon>Oppiidae</taxon>
        <taxon>Medioppia</taxon>
    </lineage>
</organism>
<dbReference type="GO" id="GO:0051649">
    <property type="term" value="P:establishment of localization in cell"/>
    <property type="evidence" value="ECO:0007669"/>
    <property type="project" value="UniProtKB-ARBA"/>
</dbReference>
<keyword evidence="5" id="KW-0449">Lipoprotein</keyword>
<evidence type="ECO:0000256" key="4">
    <source>
        <dbReference type="ARBA" id="ARBA00023134"/>
    </source>
</evidence>
<dbReference type="InterPro" id="IPR005225">
    <property type="entry name" value="Small_GTP-bd"/>
</dbReference>
<evidence type="ECO:0000256" key="1">
    <source>
        <dbReference type="ARBA" id="ARBA00010290"/>
    </source>
</evidence>
<protein>
    <recommendedName>
        <fullName evidence="6">ADP-ribosylation factor-like protein 2</fullName>
    </recommendedName>
</protein>
<keyword evidence="3 7" id="KW-0547">Nucleotide-binding</keyword>
<dbReference type="PANTHER" id="PTHR45697">
    <property type="entry name" value="ADP-RIBOSYLATION FACTOR-LIKE PROTEIN 2-RELATED"/>
    <property type="match status" value="1"/>
</dbReference>
<keyword evidence="8" id="KW-0460">Magnesium</keyword>
<dbReference type="SUPFAM" id="SSF52540">
    <property type="entry name" value="P-loop containing nucleoside triphosphate hydrolases"/>
    <property type="match status" value="1"/>
</dbReference>
<gene>
    <name evidence="10" type="ORF">OSB1V03_LOCUS11476</name>
    <name evidence="11" type="ORF">OSB1V03_LOCUS20650</name>
</gene>
<dbReference type="EMBL" id="OC889551">
    <property type="protein sequence ID" value="CAD7645737.1"/>
    <property type="molecule type" value="Genomic_DNA"/>
</dbReference>
<evidence type="ECO:0000256" key="3">
    <source>
        <dbReference type="ARBA" id="ARBA00022741"/>
    </source>
</evidence>
<keyword evidence="4 7" id="KW-0342">GTP-binding</keyword>
<comment type="similarity">
    <text evidence="1 9">Belongs to the small GTPase superfamily. Arf family.</text>
</comment>
<reference evidence="10" key="1">
    <citation type="submission" date="2020-11" db="EMBL/GenBank/DDBJ databases">
        <authorList>
            <person name="Tran Van P."/>
        </authorList>
    </citation>
    <scope>NUCLEOTIDE SEQUENCE</scope>
</reference>
<evidence type="ECO:0000256" key="7">
    <source>
        <dbReference type="PIRSR" id="PIRSR606689-1"/>
    </source>
</evidence>
<dbReference type="EMBL" id="OC863529">
    <property type="protein sequence ID" value="CAD7631065.1"/>
    <property type="molecule type" value="Genomic_DNA"/>
</dbReference>
<dbReference type="EMBL" id="CAJPIZ010034976">
    <property type="protein sequence ID" value="CAG2120704.1"/>
    <property type="molecule type" value="Genomic_DNA"/>
</dbReference>
<dbReference type="Gene3D" id="3.40.50.300">
    <property type="entry name" value="P-loop containing nucleotide triphosphate hydrolases"/>
    <property type="match status" value="1"/>
</dbReference>
<dbReference type="GO" id="GO:0005525">
    <property type="term" value="F:GTP binding"/>
    <property type="evidence" value="ECO:0007669"/>
    <property type="project" value="UniProtKB-KW"/>
</dbReference>
<evidence type="ECO:0000313" key="12">
    <source>
        <dbReference type="Proteomes" id="UP000759131"/>
    </source>
</evidence>
<keyword evidence="12" id="KW-1185">Reference proteome</keyword>
<evidence type="ECO:0000313" key="11">
    <source>
        <dbReference type="EMBL" id="CAD7645737.1"/>
    </source>
</evidence>
<dbReference type="OrthoDB" id="2011769at2759"/>
<proteinExistence type="inferred from homology"/>
<keyword evidence="8" id="KW-0479">Metal-binding</keyword>
<dbReference type="PROSITE" id="PS51417">
    <property type="entry name" value="ARF"/>
    <property type="match status" value="1"/>
</dbReference>
<evidence type="ECO:0000256" key="2">
    <source>
        <dbReference type="ARBA" id="ARBA00022707"/>
    </source>
</evidence>
<feature type="binding site" evidence="7">
    <location>
        <begin position="125"/>
        <end position="128"/>
    </location>
    <ligand>
        <name>GTP</name>
        <dbReference type="ChEBI" id="CHEBI:37565"/>
    </ligand>
</feature>
<feature type="binding site" evidence="7">
    <location>
        <begin position="23"/>
        <end position="30"/>
    </location>
    <ligand>
        <name>GTP</name>
        <dbReference type="ChEBI" id="CHEBI:37565"/>
    </ligand>
</feature>
<dbReference type="InterPro" id="IPR006689">
    <property type="entry name" value="Small_GTPase_ARF/SAR"/>
</dbReference>
<dbReference type="Pfam" id="PF00025">
    <property type="entry name" value="Arf"/>
    <property type="match status" value="1"/>
</dbReference>
<keyword evidence="2" id="KW-0519">Myristate</keyword>
<dbReference type="SMART" id="SM00178">
    <property type="entry name" value="SAR"/>
    <property type="match status" value="1"/>
</dbReference>
<dbReference type="CDD" id="cd04154">
    <property type="entry name" value="Arl2"/>
    <property type="match status" value="1"/>
</dbReference>
<dbReference type="GO" id="GO:0046872">
    <property type="term" value="F:metal ion binding"/>
    <property type="evidence" value="ECO:0007669"/>
    <property type="project" value="UniProtKB-KW"/>
</dbReference>
<sequence>MGLLKIITKIKQKEKEIRVLVLGLDNSGKTTLLKRLNGEDVHTISPTLGFTISTFEHNNLKLNVWDVGGQKSLRAFWRNYFESTDGLIFVVDSSDTFRINDSKHELQNLLKEERLLGATLLVLANKQDLSGAVSCETIRHLLQLDSITTHHWMIVGCSAYSGLNLLSSIDWLLEDVSSRIFIND</sequence>
<dbReference type="SMART" id="SM00177">
    <property type="entry name" value="ARF"/>
    <property type="match status" value="1"/>
</dbReference>
<evidence type="ECO:0000256" key="5">
    <source>
        <dbReference type="ARBA" id="ARBA00023288"/>
    </source>
</evidence>
<feature type="binding site" evidence="8">
    <location>
        <position position="47"/>
    </location>
    <ligand>
        <name>Mg(2+)</name>
        <dbReference type="ChEBI" id="CHEBI:18420"/>
    </ligand>
</feature>
<dbReference type="SMART" id="SM00175">
    <property type="entry name" value="RAB"/>
    <property type="match status" value="1"/>
</dbReference>
<evidence type="ECO:0000256" key="9">
    <source>
        <dbReference type="RuleBase" id="RU003925"/>
    </source>
</evidence>
<dbReference type="GO" id="GO:0003924">
    <property type="term" value="F:GTPase activity"/>
    <property type="evidence" value="ECO:0007669"/>
    <property type="project" value="InterPro"/>
</dbReference>
<feature type="binding site" evidence="7">
    <location>
        <position position="69"/>
    </location>
    <ligand>
        <name>GTP</name>
        <dbReference type="ChEBI" id="CHEBI:37565"/>
    </ligand>
</feature>
<dbReference type="FunFam" id="3.40.50.300:FF:000393">
    <property type="entry name" value="ADP-ribosylation factor-like 2, arl2"/>
    <property type="match status" value="1"/>
</dbReference>
<accession>A0A7R9KXT2</accession>
<dbReference type="InterPro" id="IPR027417">
    <property type="entry name" value="P-loop_NTPase"/>
</dbReference>
<dbReference type="InterPro" id="IPR045873">
    <property type="entry name" value="Arl2"/>
</dbReference>
<dbReference type="InterPro" id="IPR044612">
    <property type="entry name" value="ARL2/3"/>
</dbReference>
<evidence type="ECO:0000313" key="10">
    <source>
        <dbReference type="EMBL" id="CAD7631065.1"/>
    </source>
</evidence>
<dbReference type="PRINTS" id="PR00328">
    <property type="entry name" value="SAR1GTPBP"/>
</dbReference>
<dbReference type="EMBL" id="CAJPIZ010008954">
    <property type="protein sequence ID" value="CAG2111495.1"/>
    <property type="molecule type" value="Genomic_DNA"/>
</dbReference>
<dbReference type="GO" id="GO:0016192">
    <property type="term" value="P:vesicle-mediated transport"/>
    <property type="evidence" value="ECO:0007669"/>
    <property type="project" value="UniProtKB-ARBA"/>
</dbReference>
<dbReference type="Proteomes" id="UP000759131">
    <property type="component" value="Unassembled WGS sequence"/>
</dbReference>
<evidence type="ECO:0000256" key="8">
    <source>
        <dbReference type="PIRSR" id="PIRSR606689-2"/>
    </source>
</evidence>
<evidence type="ECO:0000256" key="6">
    <source>
        <dbReference type="ARBA" id="ARBA00026198"/>
    </source>
</evidence>
<feature type="binding site" evidence="8">
    <location>
        <position position="30"/>
    </location>
    <ligand>
        <name>Mg(2+)</name>
        <dbReference type="ChEBI" id="CHEBI:18420"/>
    </ligand>
</feature>
<dbReference type="AlphaFoldDB" id="A0A7R9KXT2"/>
<dbReference type="NCBIfam" id="TIGR00231">
    <property type="entry name" value="small_GTP"/>
    <property type="match status" value="1"/>
</dbReference>